<reference evidence="3 4" key="1">
    <citation type="submission" date="2024-11" db="EMBL/GenBank/DDBJ databases">
        <authorList>
            <person name="Heng Y.C."/>
            <person name="Lim A.C.H."/>
            <person name="Lee J.K.Y."/>
            <person name="Kittelmann S."/>
        </authorList>
    </citation>
    <scope>NUCLEOTIDE SEQUENCE [LARGE SCALE GENOMIC DNA]</scope>
    <source>
        <strain evidence="3 4">WILCCON 0185</strain>
    </source>
</reference>
<dbReference type="RefSeq" id="WP_406769887.1">
    <property type="nucleotide sequence ID" value="NZ_JBJHZZ010000006.1"/>
</dbReference>
<feature type="domain" description="Helix-hairpin-helix DNA-binding motif class 1" evidence="2">
    <location>
        <begin position="178"/>
        <end position="197"/>
    </location>
</feature>
<dbReference type="InterPro" id="IPR004509">
    <property type="entry name" value="Competence_ComEA_HhH"/>
</dbReference>
<dbReference type="InterPro" id="IPR003583">
    <property type="entry name" value="Hlx-hairpin-Hlx_DNA-bd_motif"/>
</dbReference>
<gene>
    <name evidence="3" type="ORF">ACJDUG_10705</name>
</gene>
<dbReference type="EMBL" id="JBJHZZ010000006">
    <property type="protein sequence ID" value="MFL0247441.1"/>
    <property type="molecule type" value="Genomic_DNA"/>
</dbReference>
<accession>A0ABW8T578</accession>
<evidence type="ECO:0000259" key="2">
    <source>
        <dbReference type="SMART" id="SM00278"/>
    </source>
</evidence>
<dbReference type="InterPro" id="IPR010994">
    <property type="entry name" value="RuvA_2-like"/>
</dbReference>
<dbReference type="PANTHER" id="PTHR21180:SF32">
    <property type="entry name" value="ENDONUCLEASE_EXONUCLEASE_PHOSPHATASE FAMILY DOMAIN-CONTAINING PROTEIN 1"/>
    <property type="match status" value="1"/>
</dbReference>
<keyword evidence="1" id="KW-0812">Transmembrane</keyword>
<sequence>MKTKQKIIGSVVILLVLIGFLVVGLYINRPKNHKLEEQDIFVDSIPSEIMQKTDSKMVTVYIQGEIKKPGVYSLSSGSILNDLVKAAGGFTDNAAPDTKLNLAKKLKDEDYFFVEGKSDNLPKLGNSEAIPTNNKGSNKVNINTASAAELDTLPGIGPTTAQKIIDYREKNGQYTSIEDLKKIGGIGDKTLDKFRDNIDIR</sequence>
<keyword evidence="1" id="KW-0472">Membrane</keyword>
<dbReference type="SUPFAM" id="SSF47781">
    <property type="entry name" value="RuvA domain 2-like"/>
    <property type="match status" value="1"/>
</dbReference>
<dbReference type="Gene3D" id="1.10.150.280">
    <property type="entry name" value="AF1531-like domain"/>
    <property type="match status" value="1"/>
</dbReference>
<comment type="caution">
    <text evidence="3">The sequence shown here is derived from an EMBL/GenBank/DDBJ whole genome shotgun (WGS) entry which is preliminary data.</text>
</comment>
<proteinExistence type="predicted"/>
<dbReference type="Pfam" id="PF10531">
    <property type="entry name" value="SLBB"/>
    <property type="match status" value="1"/>
</dbReference>
<evidence type="ECO:0000256" key="1">
    <source>
        <dbReference type="SAM" id="Phobius"/>
    </source>
</evidence>
<evidence type="ECO:0000313" key="3">
    <source>
        <dbReference type="EMBL" id="MFL0247441.1"/>
    </source>
</evidence>
<dbReference type="PANTHER" id="PTHR21180">
    <property type="entry name" value="ENDONUCLEASE/EXONUCLEASE/PHOSPHATASE FAMILY DOMAIN-CONTAINING PROTEIN 1"/>
    <property type="match status" value="1"/>
</dbReference>
<dbReference type="InterPro" id="IPR051675">
    <property type="entry name" value="Endo/Exo/Phosphatase_dom_1"/>
</dbReference>
<protein>
    <submittedName>
        <fullName evidence="3">Helix-hairpin-helix domain-containing protein</fullName>
    </submittedName>
</protein>
<name>A0ABW8T578_9CLOT</name>
<evidence type="ECO:0000313" key="4">
    <source>
        <dbReference type="Proteomes" id="UP001623591"/>
    </source>
</evidence>
<dbReference type="InterPro" id="IPR019554">
    <property type="entry name" value="Soluble_ligand-bd"/>
</dbReference>
<feature type="domain" description="Helix-hairpin-helix DNA-binding motif class 1" evidence="2">
    <location>
        <begin position="148"/>
        <end position="167"/>
    </location>
</feature>
<feature type="transmembrane region" description="Helical" evidence="1">
    <location>
        <begin position="7"/>
        <end position="27"/>
    </location>
</feature>
<keyword evidence="1" id="KW-1133">Transmembrane helix</keyword>
<keyword evidence="4" id="KW-1185">Reference proteome</keyword>
<dbReference type="Gene3D" id="3.10.560.10">
    <property type="entry name" value="Outer membrane lipoprotein wza domain like"/>
    <property type="match status" value="1"/>
</dbReference>
<dbReference type="Pfam" id="PF12836">
    <property type="entry name" value="HHH_3"/>
    <property type="match status" value="1"/>
</dbReference>
<dbReference type="NCBIfam" id="TIGR00426">
    <property type="entry name" value="competence protein ComEA helix-hairpin-helix repeat region"/>
    <property type="match status" value="1"/>
</dbReference>
<organism evidence="3 4">
    <name type="scientific">Candidatus Clostridium stratigraminis</name>
    <dbReference type="NCBI Taxonomy" id="3381661"/>
    <lineage>
        <taxon>Bacteria</taxon>
        <taxon>Bacillati</taxon>
        <taxon>Bacillota</taxon>
        <taxon>Clostridia</taxon>
        <taxon>Eubacteriales</taxon>
        <taxon>Clostridiaceae</taxon>
        <taxon>Clostridium</taxon>
    </lineage>
</organism>
<dbReference type="Proteomes" id="UP001623591">
    <property type="component" value="Unassembled WGS sequence"/>
</dbReference>
<dbReference type="SMART" id="SM00278">
    <property type="entry name" value="HhH1"/>
    <property type="match status" value="2"/>
</dbReference>